<feature type="compositionally biased region" description="Polar residues" evidence="1">
    <location>
        <begin position="1"/>
        <end position="17"/>
    </location>
</feature>
<proteinExistence type="predicted"/>
<dbReference type="STRING" id="253628.A0A0D2B7B5"/>
<keyword evidence="3" id="KW-1185">Reference proteome</keyword>
<dbReference type="InParanoid" id="A0A0D2B7B5"/>
<dbReference type="OrthoDB" id="4966at2759"/>
<feature type="region of interest" description="Disordered" evidence="1">
    <location>
        <begin position="1"/>
        <end position="95"/>
    </location>
</feature>
<protein>
    <submittedName>
        <fullName evidence="2">Uncharacterized protein</fullName>
    </submittedName>
</protein>
<reference evidence="2 3" key="1">
    <citation type="submission" date="2015-01" db="EMBL/GenBank/DDBJ databases">
        <title>The Genome Sequence of Ochroconis gallopava CBS43764.</title>
        <authorList>
            <consortium name="The Broad Institute Genomics Platform"/>
            <person name="Cuomo C."/>
            <person name="de Hoog S."/>
            <person name="Gorbushina A."/>
            <person name="Stielow B."/>
            <person name="Teixiera M."/>
            <person name="Abouelleil A."/>
            <person name="Chapman S.B."/>
            <person name="Priest M."/>
            <person name="Young S.K."/>
            <person name="Wortman J."/>
            <person name="Nusbaum C."/>
            <person name="Birren B."/>
        </authorList>
    </citation>
    <scope>NUCLEOTIDE SEQUENCE [LARGE SCALE GENOMIC DNA]</scope>
    <source>
        <strain evidence="2 3">CBS 43764</strain>
    </source>
</reference>
<dbReference type="HOGENOM" id="CLU_576465_0_0_1"/>
<evidence type="ECO:0000313" key="2">
    <source>
        <dbReference type="EMBL" id="KIW07139.1"/>
    </source>
</evidence>
<dbReference type="RefSeq" id="XP_016217008.1">
    <property type="nucleotide sequence ID" value="XM_016354992.1"/>
</dbReference>
<name>A0A0D2B7B5_9PEZI</name>
<feature type="region of interest" description="Disordered" evidence="1">
    <location>
        <begin position="422"/>
        <end position="474"/>
    </location>
</feature>
<dbReference type="EMBL" id="KN847533">
    <property type="protein sequence ID" value="KIW07139.1"/>
    <property type="molecule type" value="Genomic_DNA"/>
</dbReference>
<organism evidence="2 3">
    <name type="scientific">Verruconis gallopava</name>
    <dbReference type="NCBI Taxonomy" id="253628"/>
    <lineage>
        <taxon>Eukaryota</taxon>
        <taxon>Fungi</taxon>
        <taxon>Dikarya</taxon>
        <taxon>Ascomycota</taxon>
        <taxon>Pezizomycotina</taxon>
        <taxon>Dothideomycetes</taxon>
        <taxon>Pleosporomycetidae</taxon>
        <taxon>Venturiales</taxon>
        <taxon>Sympoventuriaceae</taxon>
        <taxon>Verruconis</taxon>
    </lineage>
</organism>
<gene>
    <name evidence="2" type="ORF">PV09_02011</name>
</gene>
<evidence type="ECO:0000256" key="1">
    <source>
        <dbReference type="SAM" id="MobiDB-lite"/>
    </source>
</evidence>
<feature type="compositionally biased region" description="Basic and acidic residues" evidence="1">
    <location>
        <begin position="41"/>
        <end position="53"/>
    </location>
</feature>
<evidence type="ECO:0000313" key="3">
    <source>
        <dbReference type="Proteomes" id="UP000053259"/>
    </source>
</evidence>
<dbReference type="Proteomes" id="UP000053259">
    <property type="component" value="Unassembled WGS sequence"/>
</dbReference>
<sequence length="474" mass="54367">MGSPNNQTPQTEASSELNRGDPVPSVDVRLSASANGKKRARSDNFRQPGDHNTHPRRKLRHQVDDAVADSSLLGVSPDDADKGRSDDGTESLEEPMVQPDKLNLPVIKKPFCLFDRLLRHPEITLRLAAIMDVQSLVDMYAISKPFHFFMNSHFTTYIRSSANIHAPDSAYVFPWRCYRRLTIKDPGFRLNSGNVTRDVPGLKWLQMVSRRHDVVLQIIRNLEEHGHSFPGKPNELVLALKKMWFIMDLPRNGPRIGVMHNTGYWTDRDILIATTFLVKLDMRLTDPVEGTGEISLRNLMLGQRSLCPLRDLLLGRLNKVQLMRMWVLYDWKLQPAGLRLPCLGVPPHLVGRGCLENWGLGNVMERMLRPDELLVRENIRRGLDLHLNYLEMMRWGYKTGEQDSKARAPRLRDRRPLLEHVDSLRVEMDKERKKEDGQPNDDHGDDDDEPAADIYKPWNPSVMGAWTLSKPRPE</sequence>
<accession>A0A0D2B7B5</accession>
<feature type="compositionally biased region" description="Basic and acidic residues" evidence="1">
    <location>
        <begin position="422"/>
        <end position="442"/>
    </location>
</feature>
<dbReference type="AlphaFoldDB" id="A0A0D2B7B5"/>
<dbReference type="GeneID" id="27309984"/>
<dbReference type="VEuPathDB" id="FungiDB:PV09_02011"/>